<organism evidence="2">
    <name type="scientific">viral metagenome</name>
    <dbReference type="NCBI Taxonomy" id="1070528"/>
    <lineage>
        <taxon>unclassified sequences</taxon>
        <taxon>metagenomes</taxon>
        <taxon>organismal metagenomes</taxon>
    </lineage>
</organism>
<sequence length="202" mass="22926">MITVNIEQGSPEWFAEKAGKPSASNFDKIVTTKGEPSKSSIGYMYQLAAEAITGQVEHGYTNPNMEEGIRREEESRNLYEMMFDFAVKQVGFVYPDEQKKYGCSPDGIIENSHGLEMKNVLPKTQVAYLLNGGLPTDYFQQVHGSMLVTGFGRWDFMSYSPGLKPFILHVERDEKFISKLKQHLDDFCGSLAMMVKKIREMK</sequence>
<proteinExistence type="predicted"/>
<dbReference type="Pfam" id="PF09588">
    <property type="entry name" value="YqaJ"/>
    <property type="match status" value="1"/>
</dbReference>
<evidence type="ECO:0000313" key="3">
    <source>
        <dbReference type="EMBL" id="QJH93877.1"/>
    </source>
</evidence>
<dbReference type="AlphaFoldDB" id="A0A6H1ZG50"/>
<dbReference type="SUPFAM" id="SSF52980">
    <property type="entry name" value="Restriction endonuclease-like"/>
    <property type="match status" value="1"/>
</dbReference>
<dbReference type="EMBL" id="MT144592">
    <property type="protein sequence ID" value="QJH93877.1"/>
    <property type="molecule type" value="Genomic_DNA"/>
</dbReference>
<evidence type="ECO:0000313" key="2">
    <source>
        <dbReference type="EMBL" id="QJA46401.1"/>
    </source>
</evidence>
<dbReference type="InterPro" id="IPR019080">
    <property type="entry name" value="YqaJ_viral_recombinase"/>
</dbReference>
<name>A0A6H1ZG50_9ZZZZ</name>
<dbReference type="EMBL" id="MT144010">
    <property type="protein sequence ID" value="QJA46401.1"/>
    <property type="molecule type" value="Genomic_DNA"/>
</dbReference>
<dbReference type="Gene3D" id="3.90.320.10">
    <property type="match status" value="1"/>
</dbReference>
<protein>
    <submittedName>
        <fullName evidence="2">Putative exonuclease</fullName>
    </submittedName>
</protein>
<dbReference type="InterPro" id="IPR011335">
    <property type="entry name" value="Restrct_endonuc-II-like"/>
</dbReference>
<evidence type="ECO:0000259" key="1">
    <source>
        <dbReference type="Pfam" id="PF09588"/>
    </source>
</evidence>
<accession>A0A6H1ZG50</accession>
<dbReference type="CDD" id="cd22343">
    <property type="entry name" value="PDDEXK_lambda_exonuclease-like"/>
    <property type="match status" value="1"/>
</dbReference>
<reference evidence="2" key="1">
    <citation type="submission" date="2020-03" db="EMBL/GenBank/DDBJ databases">
        <title>The deep terrestrial virosphere.</title>
        <authorList>
            <person name="Holmfeldt K."/>
            <person name="Nilsson E."/>
            <person name="Simone D."/>
            <person name="Lopez-Fernandez M."/>
            <person name="Wu X."/>
            <person name="de Brujin I."/>
            <person name="Lundin D."/>
            <person name="Andersson A."/>
            <person name="Bertilsson S."/>
            <person name="Dopson M."/>
        </authorList>
    </citation>
    <scope>NUCLEOTIDE SEQUENCE</scope>
    <source>
        <strain evidence="2">TM448A00411</strain>
        <strain evidence="3">TM448B00141</strain>
    </source>
</reference>
<dbReference type="GO" id="GO:0004527">
    <property type="term" value="F:exonuclease activity"/>
    <property type="evidence" value="ECO:0007669"/>
    <property type="project" value="UniProtKB-KW"/>
</dbReference>
<dbReference type="InterPro" id="IPR011604">
    <property type="entry name" value="PDDEXK-like_dom_sf"/>
</dbReference>
<dbReference type="PANTHER" id="PTHR46609:SF6">
    <property type="entry name" value="EXONUCLEASE, PHAGE-TYPE_RECB, C-TERMINAL DOMAIN-CONTAINING PROTEIN-RELATED"/>
    <property type="match status" value="1"/>
</dbReference>
<keyword evidence="2" id="KW-0540">Nuclease</keyword>
<keyword evidence="2" id="KW-0378">Hydrolase</keyword>
<gene>
    <name evidence="2" type="ORF">TM448A00411_0003</name>
    <name evidence="3" type="ORF">TM448B00141_0063</name>
</gene>
<dbReference type="PANTHER" id="PTHR46609">
    <property type="entry name" value="EXONUCLEASE, PHAGE-TYPE/RECB, C-TERMINAL DOMAIN-CONTAINING PROTEIN"/>
    <property type="match status" value="1"/>
</dbReference>
<keyword evidence="2" id="KW-0269">Exonuclease</keyword>
<dbReference type="InterPro" id="IPR051703">
    <property type="entry name" value="NF-kappa-B_Signaling_Reg"/>
</dbReference>
<feature type="domain" description="YqaJ viral recombinase" evidence="1">
    <location>
        <begin position="12"/>
        <end position="151"/>
    </location>
</feature>